<feature type="compositionally biased region" description="Basic and acidic residues" evidence="2">
    <location>
        <begin position="955"/>
        <end position="973"/>
    </location>
</feature>
<sequence>MANGINDPSKRGISGLKGLNTTEGINRYLDELGYSRSIPEYKMRKAASPEPIIQEVGEVGVGDSYFDRGITSLTQLQDLENTRGELQPWYSQISNGLAKGAVLAGTTFLSGTLGLLFGAKTAIEEGRWSGLWDNPFDKALQSVNEWAEEALPNYYTREEQEGPWYDNIFTANFIGDKFIKNLGFTVGAFYGGNLISKTLKSTGLPQIIGAITKSSKAPKLVTSGVGAVASAVNEGRIEALNNSTDWFNLQKAQIDDDYTSRLDAIGQSYVRGEDGTITLTGNISELGLALQEAHSSSISRLTEDRLKMGNMDLLMNLPVLTASNIIQFGKMYANGFKTARKATNIVGEAGEYTTKRTIGRGVAKSTMGALSEGLEEISQGAASRISGNYYEDDVNNFYKAKIDPQAEQETLSWIKSFAQGINETVNDGSSWEEFFIGTLTGALGMPRFRGVRSSDGRLQSPITLEGGIYGGFREYMDKINRETEIANYMNNRVQSPEFKNYYQGLIRHNKYQTDMNQAVEENNEFEFKNAEYAQLVSDIAMFDNAGKLEDLTTLVNAAYDTSDENLASIVENTTSTITDESGKEVKVGPFIDRNGNPMYSTPEGKQEMIDKLTQTKDEMLNTITSYTKIKDDIDVRTGQQLNDEQLEELTWLKAQIGNWQDRANQLSSEIKPTIGTILGSMSQLANMYNSVKTEEGRAHAGLTDLYNSADKNERQIRKNMSILETVRNLDDKTFTYLLSKDPKLVEGIKSVVESPLSGVAADDAQVFNEKIDDIVKLVNATANYNTKLKEYLENPTKLQEDIVSSTEEVAKKESKRKSDNLKSKLLSATNLSEFRQALNEEEDIAIKEETLKSLEDEGNEISKNYEETNSYNTEVQRVINSLNESPDIKMDALKLLQDQFENSSNLEEIANPNSIYIDNSYALYDDNLTPEENTIKFQEAQYALLRAMNQVNNENRFKNRFSQDYRTLREKGKPNPSAPTKDTTGDSETSTIPSVDTGGFPVTTYEPPAGNITSTQVRDENKETNDRIETPQSLDSKQKGKRPYYRPSIPELHIQASKEGDFRPFNIVAAEREHGVNFDELYNYLKDNGAFTYVNESNLKVGDELGFMIDPEFNDHTIFIVDRRNNQIVGSLDESDYSVSRYEGLAGLEEKIKAEFAQRGDKTKKFIATPTTRVSQIMVGRIPYSTEERSLANIPNVLGEGREPIFGIIKNGTLSTNGKIDDSLIIKPVDMAQKEGRMYLLIPNAAGKYSPAALRVKHFNKTEFNPDDIEIQSAQMYKNIQESIEALANSLSEDDLNNAVKSLSTNLYTGDLHIDWFTSDAGNGIRFTKVQRDAQGNEIYEEKDGKRIRKETVKTVFLTEKWDQNTLYSIIGDKEIQTGPALKNIDDISKEIREILLDFNLLLQVNLGMLNKGGYNNMLINSNVLTSNISDARVISSWFTTDYFDIEGNLHQAISLASISPDTTRKIETPVGGTEGVITGTKVVIDGVTYGVDLTTGIIYDSNNQRIYPENAQLISDLAWANANFGDATNGSLIWNNRILLPSGQVLDRGTQKYLTGENAQKVKDKIAGRERTVGDSKKVIAQIAENQKKVDKARTDSEFYYILEEDGQYHAYERVHNRLGSNWVESKKQSDSLKDIRVKLSQLSDNVTQYNNYLKYLGNHWKVDLSAFSGKIDVRNRDTIVNIIRDSMSETKSQRALNAGTAVDSVIRNFFTSNDTPIRPDNMNEKAFADLISSLTEIRSNIESRGERFLTNNIVLFQKYADGTRVAGEVDILSVDADGNFRIYDVKTSRYSFYDFIDRYGNKVNYFTNPSATQRISTRDYYTLQLSAYKNLFESQYHAPVTTLAILPFVTSYNKDIVEGVTKEKGIIITYNPSVNVPLVGAVKASEPTSTNSTVPVFNSALETQDPINNVLPEYSLEDSKVGYFVRDSKLHKSYLTPIGKVNGVDVYMAKIPNITKGFGRQGEEAHVASNSYMAIFPNGNSITLIKNDPMTLTEQQAKDTIRKILNGNPQRVLDISNEKTLIFDPSSAPAVEVPKPETPANILSTSTESGAAKAAQAEQTVNNRKASRTRHKLREVDSGVRGIWNQEKELAWIRKVLPKLSEDDRIRVVKGLIRVGSQGTLAWGQFNNGIVTLSDIAAEGTVYHEAFHVVFNLLLDQTERQGLLAEAREMYGDKSELDLEEDMAEGFREYMQTRQAEGLFNRIKNFFRDLYVKVTNWNRIQPHLIAYYQMINEGKYAGDKLDISLINQSRNRIVSPEELEKTLNDEFKKANEEVRKLNYKTYYTVDAAMRAFRDSNIREEFLYRITRKGANNAVGHKIQLLTIPMFNKYKERELNRLRKSTGIELLFDSLDSDIQMQLLNKGWTKEQFDSISIAERDQAIACLAI</sequence>
<feature type="compositionally biased region" description="Polar residues" evidence="2">
    <location>
        <begin position="978"/>
        <end position="994"/>
    </location>
</feature>
<feature type="compositionally biased region" description="Basic and acidic residues" evidence="2">
    <location>
        <begin position="1017"/>
        <end position="1029"/>
    </location>
</feature>
<evidence type="ECO:0000256" key="1">
    <source>
        <dbReference type="SAM" id="Coils"/>
    </source>
</evidence>
<dbReference type="KEGG" id="vg:65130311"/>
<proteinExistence type="predicted"/>
<feature type="region of interest" description="Disordered" evidence="2">
    <location>
        <begin position="955"/>
        <end position="1045"/>
    </location>
</feature>
<dbReference type="GeneID" id="65130311"/>
<dbReference type="EMBL" id="MT774392">
    <property type="protein sequence ID" value="QOR59701.1"/>
    <property type="molecule type" value="Genomic_DNA"/>
</dbReference>
<dbReference type="RefSeq" id="YP_010111859.1">
    <property type="nucleotide sequence ID" value="NC_055885.1"/>
</dbReference>
<keyword evidence="4" id="KW-1185">Reference proteome</keyword>
<evidence type="ECO:0000256" key="2">
    <source>
        <dbReference type="SAM" id="MobiDB-lite"/>
    </source>
</evidence>
<evidence type="ECO:0000313" key="3">
    <source>
        <dbReference type="EMBL" id="QOR59701.1"/>
    </source>
</evidence>
<evidence type="ECO:0000313" key="4">
    <source>
        <dbReference type="Proteomes" id="UP000594055"/>
    </source>
</evidence>
<dbReference type="Proteomes" id="UP000594055">
    <property type="component" value="Segment"/>
</dbReference>
<organism evidence="3 4">
    <name type="scientific">uncultured phage cr128_1</name>
    <dbReference type="NCBI Taxonomy" id="2772076"/>
    <lineage>
        <taxon>Viruses</taxon>
        <taxon>Duplodnaviria</taxon>
        <taxon>Heunggongvirae</taxon>
        <taxon>Uroviricota</taxon>
        <taxon>Caudoviricetes</taxon>
        <taxon>Crassvirales</taxon>
        <taxon>Steigviridae</taxon>
        <taxon>Asinivirinae</taxon>
        <taxon>Mahlunavirus</taxon>
        <taxon>Mahlunavirus rarus</taxon>
    </lineage>
</organism>
<keyword evidence="1" id="KW-0175">Coiled coil</keyword>
<accession>A0A7M1S0L7</accession>
<reference evidence="3 4" key="1">
    <citation type="submission" date="2020-07" db="EMBL/GenBank/DDBJ databases">
        <title>Taxonomic proposal: Crassvirales, a new order of highly abundant and diverse bacterial viruses.</title>
        <authorList>
            <person name="Shkoporov A.N."/>
            <person name="Stockdale S.R."/>
            <person name="Guerin E."/>
            <person name="Ross R.P."/>
            <person name="Hill C."/>
        </authorList>
    </citation>
    <scope>NUCLEOTIDE SEQUENCE [LARGE SCALE GENOMIC DNA]</scope>
</reference>
<protein>
    <submittedName>
        <fullName evidence="3">Putative RNA-polymerase subunit</fullName>
    </submittedName>
</protein>
<name>A0A7M1S0L7_9CAUD</name>
<feature type="coiled-coil region" evidence="1">
    <location>
        <begin position="837"/>
        <end position="864"/>
    </location>
</feature>